<protein>
    <submittedName>
        <fullName evidence="12">Catalase-like isoform X1</fullName>
    </submittedName>
    <submittedName>
        <fullName evidence="13">Catalase-like isoform X2</fullName>
    </submittedName>
</protein>
<dbReference type="GO" id="GO:0042744">
    <property type="term" value="P:hydrogen peroxide catabolic process"/>
    <property type="evidence" value="ECO:0007669"/>
    <property type="project" value="UniProtKB-KW"/>
</dbReference>
<dbReference type="SUPFAM" id="SSF56634">
    <property type="entry name" value="Heme-dependent catalase-like"/>
    <property type="match status" value="1"/>
</dbReference>
<evidence type="ECO:0000313" key="11">
    <source>
        <dbReference type="Proteomes" id="UP000079169"/>
    </source>
</evidence>
<dbReference type="InterPro" id="IPR020835">
    <property type="entry name" value="Catalase_sf"/>
</dbReference>
<dbReference type="PANTHER" id="PTHR11465:SF9">
    <property type="entry name" value="CATALASE"/>
    <property type="match status" value="1"/>
</dbReference>
<evidence type="ECO:0000256" key="6">
    <source>
        <dbReference type="ARBA" id="ARBA00023004"/>
    </source>
</evidence>
<evidence type="ECO:0000313" key="13">
    <source>
        <dbReference type="RefSeq" id="XP_026687572.1"/>
    </source>
</evidence>
<dbReference type="PROSITE" id="PS51402">
    <property type="entry name" value="CATALASE_3"/>
    <property type="match status" value="1"/>
</dbReference>
<keyword evidence="2" id="KW-0575">Peroxidase</keyword>
<evidence type="ECO:0000259" key="10">
    <source>
        <dbReference type="SMART" id="SM01060"/>
    </source>
</evidence>
<proteinExistence type="inferred from homology"/>
<dbReference type="RefSeq" id="XP_026687567.1">
    <property type="nucleotide sequence ID" value="XM_026831766.1"/>
</dbReference>
<reference evidence="12 13" key="1">
    <citation type="submission" date="2025-04" db="UniProtKB">
        <authorList>
            <consortium name="RefSeq"/>
        </authorList>
    </citation>
    <scope>IDENTIFICATION</scope>
</reference>
<dbReference type="AlphaFoldDB" id="A0A3Q0JGJ8"/>
<feature type="domain" description="Catalase core" evidence="10">
    <location>
        <begin position="27"/>
        <end position="411"/>
    </location>
</feature>
<evidence type="ECO:0000256" key="9">
    <source>
        <dbReference type="PIRSR" id="PIRSR038928-2"/>
    </source>
</evidence>
<feature type="active site" evidence="8">
    <location>
        <position position="74"/>
    </location>
</feature>
<dbReference type="CDD" id="cd08156">
    <property type="entry name" value="catalase_clade_3"/>
    <property type="match status" value="1"/>
</dbReference>
<keyword evidence="6 9" id="KW-0408">Iron</keyword>
<keyword evidence="5" id="KW-0560">Oxidoreductase</keyword>
<dbReference type="Proteomes" id="UP000079169">
    <property type="component" value="Unplaced"/>
</dbReference>
<dbReference type="GO" id="GO:0042542">
    <property type="term" value="P:response to hydrogen peroxide"/>
    <property type="evidence" value="ECO:0007669"/>
    <property type="project" value="TreeGrafter"/>
</dbReference>
<dbReference type="InterPro" id="IPR011614">
    <property type="entry name" value="Catalase_core"/>
</dbReference>
<organism evidence="11 13">
    <name type="scientific">Diaphorina citri</name>
    <name type="common">Asian citrus psyllid</name>
    <dbReference type="NCBI Taxonomy" id="121845"/>
    <lineage>
        <taxon>Eukaryota</taxon>
        <taxon>Metazoa</taxon>
        <taxon>Ecdysozoa</taxon>
        <taxon>Arthropoda</taxon>
        <taxon>Hexapoda</taxon>
        <taxon>Insecta</taxon>
        <taxon>Pterygota</taxon>
        <taxon>Neoptera</taxon>
        <taxon>Paraneoptera</taxon>
        <taxon>Hemiptera</taxon>
        <taxon>Sternorrhyncha</taxon>
        <taxon>Psylloidea</taxon>
        <taxon>Psyllidae</taxon>
        <taxon>Diaphorininae</taxon>
        <taxon>Diaphorina</taxon>
    </lineage>
</organism>
<evidence type="ECO:0000256" key="2">
    <source>
        <dbReference type="ARBA" id="ARBA00022559"/>
    </source>
</evidence>
<evidence type="ECO:0000256" key="3">
    <source>
        <dbReference type="ARBA" id="ARBA00022617"/>
    </source>
</evidence>
<dbReference type="InterPro" id="IPR040333">
    <property type="entry name" value="Catalase_3"/>
</dbReference>
<dbReference type="SMART" id="SM01060">
    <property type="entry name" value="Catalase"/>
    <property type="match status" value="1"/>
</dbReference>
<evidence type="ECO:0000256" key="1">
    <source>
        <dbReference type="ARBA" id="ARBA00005329"/>
    </source>
</evidence>
<dbReference type="PaxDb" id="121845-A0A3Q0JGJ8"/>
<dbReference type="OMA" id="FYNQGAR"/>
<dbReference type="Gene3D" id="2.40.180.10">
    <property type="entry name" value="Catalase core domain"/>
    <property type="match status" value="1"/>
</dbReference>
<evidence type="ECO:0000256" key="8">
    <source>
        <dbReference type="PIRSR" id="PIRSR038928-1"/>
    </source>
</evidence>
<accession>A0A3Q0JGJ8</accession>
<dbReference type="Pfam" id="PF00199">
    <property type="entry name" value="Catalase"/>
    <property type="match status" value="1"/>
</dbReference>
<dbReference type="PIRSF" id="PIRSF038928">
    <property type="entry name" value="Catalase_clade1-3"/>
    <property type="match status" value="1"/>
</dbReference>
<feature type="binding site" description="axial binding residue" evidence="9">
    <location>
        <position position="357"/>
    </location>
    <ligand>
        <name>heme</name>
        <dbReference type="ChEBI" id="CHEBI:30413"/>
    </ligand>
    <ligandPart>
        <name>Fe</name>
        <dbReference type="ChEBI" id="CHEBI:18248"/>
    </ligandPart>
</feature>
<keyword evidence="11" id="KW-1185">Reference proteome</keyword>
<keyword evidence="7" id="KW-0376">Hydrogen peroxide</keyword>
<evidence type="ECO:0000313" key="12">
    <source>
        <dbReference type="RefSeq" id="XP_026687567.1"/>
    </source>
</evidence>
<dbReference type="PANTHER" id="PTHR11465">
    <property type="entry name" value="CATALASE"/>
    <property type="match status" value="1"/>
</dbReference>
<evidence type="ECO:0000256" key="4">
    <source>
        <dbReference type="ARBA" id="ARBA00022723"/>
    </source>
</evidence>
<dbReference type="PRINTS" id="PR00067">
    <property type="entry name" value="CATALASE"/>
</dbReference>
<dbReference type="FunFam" id="2.40.180.10:FF:000001">
    <property type="entry name" value="Catalase"/>
    <property type="match status" value="1"/>
</dbReference>
<dbReference type="InterPro" id="IPR018028">
    <property type="entry name" value="Catalase"/>
</dbReference>
<dbReference type="KEGG" id="dci:103520653"/>
<name>A0A3Q0JGJ8_DIACI</name>
<dbReference type="InterPro" id="IPR010582">
    <property type="entry name" value="Catalase_immune_responsive"/>
</dbReference>
<dbReference type="Pfam" id="PF06628">
    <property type="entry name" value="Catalase-rel"/>
    <property type="match status" value="1"/>
</dbReference>
<keyword evidence="4 9" id="KW-0479">Metal-binding</keyword>
<dbReference type="STRING" id="121845.A0A3Q0JGJ8"/>
<dbReference type="GO" id="GO:0005777">
    <property type="term" value="C:peroxisome"/>
    <property type="evidence" value="ECO:0007669"/>
    <property type="project" value="TreeGrafter"/>
</dbReference>
<sequence length="504" mass="57743">MERKPRPPSADQLIQYALKVKEIPVDTTSAGNPVDSETIIKTIGPHGPVPLEDTYYLDKLFHFAGERNPERVVHAKGGGAFGYFEVTHDITHLTKAAIFSEIGKQTPVAARFSTVWGERGSADTNRDPRGFALKFYTEDGNWDLVGNNTPIFFVRDPFRFIHFIHSQKRNPVTHLRDWDAFWDFISLLPETTHQVMILFSDRGIPDGFRHMHGYGSHTFKLVNKDNEPVYCKFHFRTDQGIKNISPQTATKLAATDPDYSIRDLYDNIAKGNFPSWTFYIQVMTFEEAKTYRWNPFDVTKIWPQSDFPLLPVGHMVLDKNPGNYYAEIEQLAFNPNNLIPGIEPTPDKMLQGRLHSYIDTHIHRLGANFNQIPVNCPYRVRVANYQRDAPMAIDNQNGAPNYYPNSFKGPEPTPRGAWSTYNATGDVKRYKTEDEDNFSQPRILWSNVLDDAARDRMTTNIASVLKLAAPFIQERTVKMFSQVHPDFGNRLRSKLPHFQESAEE</sequence>
<feature type="active site" evidence="8">
    <location>
        <position position="147"/>
    </location>
</feature>
<dbReference type="GO" id="GO:0046872">
    <property type="term" value="F:metal ion binding"/>
    <property type="evidence" value="ECO:0007669"/>
    <property type="project" value="UniProtKB-KW"/>
</dbReference>
<gene>
    <name evidence="12 13" type="primary">LOC103520653</name>
</gene>
<evidence type="ECO:0000256" key="7">
    <source>
        <dbReference type="ARBA" id="ARBA00023324"/>
    </source>
</evidence>
<dbReference type="GO" id="GO:0020037">
    <property type="term" value="F:heme binding"/>
    <property type="evidence" value="ECO:0007669"/>
    <property type="project" value="InterPro"/>
</dbReference>
<dbReference type="InterPro" id="IPR024711">
    <property type="entry name" value="Catalase_clade1/3"/>
</dbReference>
<comment type="cofactor">
    <cofactor evidence="9">
        <name>heme</name>
        <dbReference type="ChEBI" id="CHEBI:30413"/>
    </cofactor>
</comment>
<dbReference type="GeneID" id="103520653"/>
<dbReference type="GO" id="GO:0004096">
    <property type="term" value="F:catalase activity"/>
    <property type="evidence" value="ECO:0007669"/>
    <property type="project" value="UniProtKB-EC"/>
</dbReference>
<evidence type="ECO:0000256" key="5">
    <source>
        <dbReference type="ARBA" id="ARBA00023002"/>
    </source>
</evidence>
<dbReference type="GO" id="GO:0005739">
    <property type="term" value="C:mitochondrion"/>
    <property type="evidence" value="ECO:0007669"/>
    <property type="project" value="TreeGrafter"/>
</dbReference>
<keyword evidence="3 9" id="KW-0349">Heme</keyword>
<dbReference type="RefSeq" id="XP_026687572.1">
    <property type="nucleotide sequence ID" value="XM_026831771.1"/>
</dbReference>
<comment type="similarity">
    <text evidence="1">Belongs to the catalase family.</text>
</comment>